<dbReference type="GeneID" id="42798806"/>
<protein>
    <recommendedName>
        <fullName evidence="3">VapB-type antitoxin</fullName>
    </recommendedName>
</protein>
<sequence>MRSESGKELFMGFLKSVVMEIRKADSKGRIYLGNKYAGRNFYVVKIFDGILLLNDEIKAKEIEEKKEEFLKGNIEKLLELLGEPTVEEMKEVVKRSRERRFSSIQT</sequence>
<dbReference type="OrthoDB" id="42230at2157"/>
<organism evidence="1 2">
    <name type="scientific">Stygiolobus azoricus</name>
    <dbReference type="NCBI Taxonomy" id="41675"/>
    <lineage>
        <taxon>Archaea</taxon>
        <taxon>Thermoproteota</taxon>
        <taxon>Thermoprotei</taxon>
        <taxon>Sulfolobales</taxon>
        <taxon>Sulfolobaceae</taxon>
        <taxon>Stygiolobus</taxon>
    </lineage>
</organism>
<dbReference type="Proteomes" id="UP000423396">
    <property type="component" value="Chromosome"/>
</dbReference>
<dbReference type="KEGG" id="sazo:D1868_06995"/>
<evidence type="ECO:0008006" key="3">
    <source>
        <dbReference type="Google" id="ProtNLM"/>
    </source>
</evidence>
<reference evidence="1 2" key="1">
    <citation type="submission" date="2019-10" db="EMBL/GenBank/DDBJ databases">
        <title>Genome Sequences from Six Type Strain Members of the Archaeal Family Sulfolobaceae: Acidianus ambivalens, Acidianus infernus, Metallosphaera prunae, Stygiolobus azoricus, Sulfolobus metallicus, and Sulfurisphaera ohwakuensis.</title>
        <authorList>
            <person name="Counts J.A."/>
            <person name="Kelly R.M."/>
        </authorList>
    </citation>
    <scope>NUCLEOTIDE SEQUENCE [LARGE SCALE GENOMIC DNA]</scope>
    <source>
        <strain evidence="1 2">FC6</strain>
    </source>
</reference>
<keyword evidence="2" id="KW-1185">Reference proteome</keyword>
<name>A0A650CPJ6_9CREN</name>
<proteinExistence type="predicted"/>
<dbReference type="EMBL" id="CP045483">
    <property type="protein sequence ID" value="QGR19761.1"/>
    <property type="molecule type" value="Genomic_DNA"/>
</dbReference>
<evidence type="ECO:0000313" key="2">
    <source>
        <dbReference type="Proteomes" id="UP000423396"/>
    </source>
</evidence>
<gene>
    <name evidence="1" type="ORF">D1868_06995</name>
</gene>
<accession>A0A650CPJ6</accession>
<evidence type="ECO:0000313" key="1">
    <source>
        <dbReference type="EMBL" id="QGR19761.1"/>
    </source>
</evidence>
<dbReference type="AlphaFoldDB" id="A0A650CPJ6"/>
<dbReference type="RefSeq" id="WP_156006859.1">
    <property type="nucleotide sequence ID" value="NZ_CP045483.1"/>
</dbReference>